<feature type="signal peptide" evidence="1">
    <location>
        <begin position="1"/>
        <end position="18"/>
    </location>
</feature>
<dbReference type="OrthoDB" id="1431099at2"/>
<dbReference type="Proteomes" id="UP000199702">
    <property type="component" value="Unassembled WGS sequence"/>
</dbReference>
<name>A0A1H6XEX9_9FLAO</name>
<keyword evidence="1" id="KW-0732">Signal</keyword>
<keyword evidence="3" id="KW-1185">Reference proteome</keyword>
<dbReference type="AlphaFoldDB" id="A0A1H6XEX9"/>
<sequence>MKIKITLLLFCFFTNCFSQNIKGKVTTNNLPIQNVEVINITNKEVVKTNTDGIFEIKATKGNWISFYHKNYDVVKIYVDSLFDYNTPLEIKLSEKSIKIEEVVVEKKQPFLKGMKYGMPVATYNKPSVNFSDGTVYTPVDFVKVFDLIKGIFKNKDKVAFKDKEPVQFRTFTTQSYSNDFLANSLKLKPEDVEEFLDFCNFDPKSSEAVENSDKLALLQFLMTKAEEYKKVYKKE</sequence>
<dbReference type="RefSeq" id="WP_091315257.1">
    <property type="nucleotide sequence ID" value="NZ_CBCSJU010000003.1"/>
</dbReference>
<protein>
    <recommendedName>
        <fullName evidence="4">CarboxypepD_reg-like domain-containing protein</fullName>
    </recommendedName>
</protein>
<reference evidence="3" key="1">
    <citation type="submission" date="2016-10" db="EMBL/GenBank/DDBJ databases">
        <authorList>
            <person name="Varghese N."/>
            <person name="Submissions S."/>
        </authorList>
    </citation>
    <scope>NUCLEOTIDE SEQUENCE [LARGE SCALE GENOMIC DNA]</scope>
    <source>
        <strain evidence="3">DSM 17934</strain>
    </source>
</reference>
<gene>
    <name evidence="2" type="ORF">SAMN05660918_2842</name>
</gene>
<evidence type="ECO:0000313" key="3">
    <source>
        <dbReference type="Proteomes" id="UP000199702"/>
    </source>
</evidence>
<proteinExistence type="predicted"/>
<dbReference type="EMBL" id="FNYA01000008">
    <property type="protein sequence ID" value="SEJ27678.1"/>
    <property type="molecule type" value="Genomic_DNA"/>
</dbReference>
<dbReference type="InterPro" id="IPR008969">
    <property type="entry name" value="CarboxyPept-like_regulatory"/>
</dbReference>
<organism evidence="2 3">
    <name type="scientific">Flavobacterium terrigena</name>
    <dbReference type="NCBI Taxonomy" id="402734"/>
    <lineage>
        <taxon>Bacteria</taxon>
        <taxon>Pseudomonadati</taxon>
        <taxon>Bacteroidota</taxon>
        <taxon>Flavobacteriia</taxon>
        <taxon>Flavobacteriales</taxon>
        <taxon>Flavobacteriaceae</taxon>
        <taxon>Flavobacterium</taxon>
    </lineage>
</organism>
<accession>A0A1H6XEX9</accession>
<dbReference type="STRING" id="402734.SAMN05660918_2842"/>
<dbReference type="SUPFAM" id="SSF49464">
    <property type="entry name" value="Carboxypeptidase regulatory domain-like"/>
    <property type="match status" value="1"/>
</dbReference>
<feature type="chain" id="PRO_5011737389" description="CarboxypepD_reg-like domain-containing protein" evidence="1">
    <location>
        <begin position="19"/>
        <end position="235"/>
    </location>
</feature>
<evidence type="ECO:0008006" key="4">
    <source>
        <dbReference type="Google" id="ProtNLM"/>
    </source>
</evidence>
<evidence type="ECO:0000313" key="2">
    <source>
        <dbReference type="EMBL" id="SEJ27678.1"/>
    </source>
</evidence>
<evidence type="ECO:0000256" key="1">
    <source>
        <dbReference type="SAM" id="SignalP"/>
    </source>
</evidence>